<dbReference type="PANTHER" id="PTHR30011">
    <property type="entry name" value="ALKANESULFONATE MONOOXYGENASE-RELATED"/>
    <property type="match status" value="1"/>
</dbReference>
<evidence type="ECO:0000256" key="4">
    <source>
        <dbReference type="ARBA" id="ARBA00023033"/>
    </source>
</evidence>
<dbReference type="InterPro" id="IPR036661">
    <property type="entry name" value="Luciferase-like_sf"/>
</dbReference>
<dbReference type="RefSeq" id="WP_345671775.1">
    <property type="nucleotide sequence ID" value="NZ_BAABKC010000117.1"/>
</dbReference>
<protein>
    <recommendedName>
        <fullName evidence="6">Luciferase-like domain-containing protein</fullName>
    </recommendedName>
</protein>
<dbReference type="Gene3D" id="3.20.20.30">
    <property type="entry name" value="Luciferase-like domain"/>
    <property type="match status" value="2"/>
</dbReference>
<comment type="caution">
    <text evidence="7">The sequence shown here is derived from an EMBL/GenBank/DDBJ whole genome shotgun (WGS) entry which is preliminary data.</text>
</comment>
<name>A0ABP9LHV8_9ACTN</name>
<feature type="domain" description="Luciferase-like" evidence="6">
    <location>
        <begin position="36"/>
        <end position="300"/>
    </location>
</feature>
<keyword evidence="2" id="KW-0288">FMN</keyword>
<keyword evidence="3" id="KW-0560">Oxidoreductase</keyword>
<gene>
    <name evidence="7" type="ORF">GCM10023336_67080</name>
</gene>
<proteinExistence type="predicted"/>
<keyword evidence="1" id="KW-0285">Flavoprotein</keyword>
<dbReference type="EMBL" id="BAABKC010000117">
    <property type="protein sequence ID" value="GAA5076676.1"/>
    <property type="molecule type" value="Genomic_DNA"/>
</dbReference>
<organism evidence="7 8">
    <name type="scientific">Streptomyces similanensis</name>
    <dbReference type="NCBI Taxonomy" id="1274988"/>
    <lineage>
        <taxon>Bacteria</taxon>
        <taxon>Bacillati</taxon>
        <taxon>Actinomycetota</taxon>
        <taxon>Actinomycetes</taxon>
        <taxon>Kitasatosporales</taxon>
        <taxon>Streptomycetaceae</taxon>
        <taxon>Streptomyces</taxon>
    </lineage>
</organism>
<evidence type="ECO:0000259" key="6">
    <source>
        <dbReference type="Pfam" id="PF00296"/>
    </source>
</evidence>
<keyword evidence="4" id="KW-0503">Monooxygenase</keyword>
<reference evidence="8" key="1">
    <citation type="journal article" date="2019" name="Int. J. Syst. Evol. Microbiol.">
        <title>The Global Catalogue of Microorganisms (GCM) 10K type strain sequencing project: providing services to taxonomists for standard genome sequencing and annotation.</title>
        <authorList>
            <consortium name="The Broad Institute Genomics Platform"/>
            <consortium name="The Broad Institute Genome Sequencing Center for Infectious Disease"/>
            <person name="Wu L."/>
            <person name="Ma J."/>
        </authorList>
    </citation>
    <scope>NUCLEOTIDE SEQUENCE [LARGE SCALE GENOMIC DNA]</scope>
    <source>
        <strain evidence="8">JCM 18410</strain>
    </source>
</reference>
<accession>A0ABP9LHV8</accession>
<evidence type="ECO:0000313" key="8">
    <source>
        <dbReference type="Proteomes" id="UP001500124"/>
    </source>
</evidence>
<dbReference type="SUPFAM" id="SSF51679">
    <property type="entry name" value="Bacterial luciferase-like"/>
    <property type="match status" value="2"/>
</dbReference>
<evidence type="ECO:0000256" key="5">
    <source>
        <dbReference type="SAM" id="MobiDB-lite"/>
    </source>
</evidence>
<evidence type="ECO:0000313" key="7">
    <source>
        <dbReference type="EMBL" id="GAA5076676.1"/>
    </source>
</evidence>
<dbReference type="Proteomes" id="UP001500124">
    <property type="component" value="Unassembled WGS sequence"/>
</dbReference>
<dbReference type="InterPro" id="IPR051260">
    <property type="entry name" value="Diverse_substr_monoxygenases"/>
</dbReference>
<sequence length="613" mass="60090">MTVRPPRRMHLAAYLPGTAAPAASGPRRTPPGSRTGFVACEDLARTAERGLFDFLLLAEGRRGTGTRGPAGAGRPEPVSVLSALAGVTERLGLAATADPAFDEPYELARRLATLDHLSDGRAAWNTAVAALTGEDARRGGEPGRADRCARTAEFVATARELWDSWTPEGGPRPFAHRGRHFDIAGEFTVPRPPQGHPVVIQAGDSEEERESAAASADVVLTRPRTLRDAQAFYADVKGRLARHGRAPGDLRILQGAHVVLGDSQAQAVERAAALRAAARPAYAAQGPPVTGPVPAPRLTRHRDGAAGPPPRESAAVRRGTTRPDAADLDAADLDAAGRDAAGADAGGPGAVAVSELASVTAGPLAVGPFGPVLDGEGPVAGAPGGPVATGLDGTAAAGTERAVAAGAAVAGAGGGAVTAGAAGTGCAGTDGRHGAVTAGAAAADTDSAVAAGAAGSVAAGLAGAGGAVVAGLVGTGGAVTAGTGDAVAAGVGGAVVAGLVRAVVAGAGSAEAGGAAVTGAAECDGGAGGPEPLVFAGTPEAVAAELAAFVRRAAVDGFVLVPYPVPGAGLDDFVDRVVPLLQRAGAFRTHYEGATLRSHLGLATRPHMEGLIT</sequence>
<keyword evidence="8" id="KW-1185">Reference proteome</keyword>
<dbReference type="Pfam" id="PF00296">
    <property type="entry name" value="Bac_luciferase"/>
    <property type="match status" value="1"/>
</dbReference>
<feature type="region of interest" description="Disordered" evidence="5">
    <location>
        <begin position="279"/>
        <end position="325"/>
    </location>
</feature>
<evidence type="ECO:0000256" key="1">
    <source>
        <dbReference type="ARBA" id="ARBA00022630"/>
    </source>
</evidence>
<evidence type="ECO:0000256" key="2">
    <source>
        <dbReference type="ARBA" id="ARBA00022643"/>
    </source>
</evidence>
<dbReference type="PANTHER" id="PTHR30011:SF16">
    <property type="entry name" value="C2H2 FINGER DOMAIN TRANSCRIPTION FACTOR (EUROFUNG)-RELATED"/>
    <property type="match status" value="1"/>
</dbReference>
<evidence type="ECO:0000256" key="3">
    <source>
        <dbReference type="ARBA" id="ARBA00023002"/>
    </source>
</evidence>
<dbReference type="InterPro" id="IPR011251">
    <property type="entry name" value="Luciferase-like_dom"/>
</dbReference>